<feature type="non-terminal residue" evidence="2">
    <location>
        <position position="321"/>
    </location>
</feature>
<reference evidence="2" key="1">
    <citation type="journal article" date="2014" name="Front. Microbiol.">
        <title>High frequency of phylogenetically diverse reductive dehalogenase-homologous genes in deep subseafloor sedimentary metagenomes.</title>
        <authorList>
            <person name="Kawai M."/>
            <person name="Futagami T."/>
            <person name="Toyoda A."/>
            <person name="Takaki Y."/>
            <person name="Nishi S."/>
            <person name="Hori S."/>
            <person name="Arai W."/>
            <person name="Tsubouchi T."/>
            <person name="Morono Y."/>
            <person name="Uchiyama I."/>
            <person name="Ito T."/>
            <person name="Fujiyama A."/>
            <person name="Inagaki F."/>
            <person name="Takami H."/>
        </authorList>
    </citation>
    <scope>NUCLEOTIDE SEQUENCE</scope>
    <source>
        <strain evidence="2">Expedition CK06-06</strain>
    </source>
</reference>
<dbReference type="Pfam" id="PF00932">
    <property type="entry name" value="LTD"/>
    <property type="match status" value="1"/>
</dbReference>
<proteinExistence type="predicted"/>
<comment type="caution">
    <text evidence="2">The sequence shown here is derived from an EMBL/GenBank/DDBJ whole genome shotgun (WGS) entry which is preliminary data.</text>
</comment>
<dbReference type="AlphaFoldDB" id="X1SHT7"/>
<dbReference type="InterPro" id="IPR001322">
    <property type="entry name" value="Lamin_tail_dom"/>
</dbReference>
<feature type="domain" description="LTD" evidence="1">
    <location>
        <begin position="1"/>
        <end position="103"/>
    </location>
</feature>
<name>X1SHT7_9ZZZZ</name>
<gene>
    <name evidence="2" type="ORF">S12H4_13947</name>
</gene>
<dbReference type="PROSITE" id="PS51841">
    <property type="entry name" value="LTD"/>
    <property type="match status" value="1"/>
</dbReference>
<dbReference type="EMBL" id="BARW01006639">
    <property type="protein sequence ID" value="GAI78721.1"/>
    <property type="molecule type" value="Genomic_DNA"/>
</dbReference>
<dbReference type="Gene3D" id="2.60.40.1260">
    <property type="entry name" value="Lamin Tail domain"/>
    <property type="match status" value="1"/>
</dbReference>
<dbReference type="Pfam" id="PF13290">
    <property type="entry name" value="CHB_HEX_C_1"/>
    <property type="match status" value="1"/>
</dbReference>
<evidence type="ECO:0000313" key="2">
    <source>
        <dbReference type="EMBL" id="GAI78721.1"/>
    </source>
</evidence>
<sequence>MASNSDFQPDPQGEFDDWIEIYNYGTSAIDMGGMYLTDDLTVPTKWQLPNAITLYPGNYLLIWADNDTADAGLHANFKLSAGGEAIGLFDNASTLIDSITFGEQTTDISYGRFPDAADSWQFYDMPTPAAENNSEYLSIVEDPEFSHERGFYDTSFRVTMATETDEADIYYTTDGSVPIDGERPSRTVSQYTSPIYINSTTCLRATAVKAGWRASRTVTHTYIFGADNEIRSMPAVSLVGDEYTTFFEPDGIMAIVGGYYSGGVWRSSGQGSYNNSIQRGIEYERPVSFEIIDLQTETDAQVDCGIRVAGSNYHRPRYTRG</sequence>
<protein>
    <recommendedName>
        <fullName evidence="1">LTD domain-containing protein</fullName>
    </recommendedName>
</protein>
<evidence type="ECO:0000259" key="1">
    <source>
        <dbReference type="PROSITE" id="PS51841"/>
    </source>
</evidence>
<dbReference type="SUPFAM" id="SSF74853">
    <property type="entry name" value="Lamin A/C globular tail domain"/>
    <property type="match status" value="1"/>
</dbReference>
<accession>X1SHT7</accession>
<organism evidence="2">
    <name type="scientific">marine sediment metagenome</name>
    <dbReference type="NCBI Taxonomy" id="412755"/>
    <lineage>
        <taxon>unclassified sequences</taxon>
        <taxon>metagenomes</taxon>
        <taxon>ecological metagenomes</taxon>
    </lineage>
</organism>
<dbReference type="InterPro" id="IPR059177">
    <property type="entry name" value="GH29D-like_dom"/>
</dbReference>
<dbReference type="InterPro" id="IPR036415">
    <property type="entry name" value="Lamin_tail_dom_sf"/>
</dbReference>